<accession>A0A0M3KFK6</accession>
<gene>
    <name evidence="2" type="ORF">ASIM_LOCUS19154</name>
</gene>
<proteinExistence type="predicted"/>
<feature type="domain" description="Fibronectin type-III" evidence="1">
    <location>
        <begin position="1"/>
        <end position="106"/>
    </location>
</feature>
<dbReference type="AlphaFoldDB" id="A0A0M3KFK6"/>
<dbReference type="WBParaSite" id="ASIM_0001976601-mRNA-1">
    <property type="protein sequence ID" value="ASIM_0001976601-mRNA-1"/>
    <property type="gene ID" value="ASIM_0001976601"/>
</dbReference>
<reference evidence="2 3" key="2">
    <citation type="submission" date="2018-11" db="EMBL/GenBank/DDBJ databases">
        <authorList>
            <consortium name="Pathogen Informatics"/>
        </authorList>
    </citation>
    <scope>NUCLEOTIDE SEQUENCE [LARGE SCALE GENOMIC DNA]</scope>
</reference>
<evidence type="ECO:0000313" key="4">
    <source>
        <dbReference type="WBParaSite" id="ASIM_0001976601-mRNA-1"/>
    </source>
</evidence>
<sequence>MWKPPPHFGEPLYYHVRYGKSQMQGIPPFVSWKIVSRREVKTSGTTTSMNVKIDEDADYGVQVCAVYNQQRKKPKFGLARVTPFMCTSCKAIPAKSLGHCGECSKIEGPLLFARRCHPKGGIKCTSPSSLPNSTELDSAAPLQELNMASADSNVVSLSNVPLHIEHSERDNITIIETVAPMIHHSKIVCV</sequence>
<organism evidence="4">
    <name type="scientific">Anisakis simplex</name>
    <name type="common">Herring worm</name>
    <dbReference type="NCBI Taxonomy" id="6269"/>
    <lineage>
        <taxon>Eukaryota</taxon>
        <taxon>Metazoa</taxon>
        <taxon>Ecdysozoa</taxon>
        <taxon>Nematoda</taxon>
        <taxon>Chromadorea</taxon>
        <taxon>Rhabditida</taxon>
        <taxon>Spirurina</taxon>
        <taxon>Ascaridomorpha</taxon>
        <taxon>Ascaridoidea</taxon>
        <taxon>Anisakidae</taxon>
        <taxon>Anisakis</taxon>
        <taxon>Anisakis simplex complex</taxon>
    </lineage>
</organism>
<dbReference type="Pfam" id="PF24221">
    <property type="entry name" value="Fn3_nematode"/>
    <property type="match status" value="1"/>
</dbReference>
<dbReference type="EMBL" id="UYRR01036727">
    <property type="protein sequence ID" value="VDK67812.1"/>
    <property type="molecule type" value="Genomic_DNA"/>
</dbReference>
<evidence type="ECO:0000259" key="1">
    <source>
        <dbReference type="Pfam" id="PF24221"/>
    </source>
</evidence>
<name>A0A0M3KFK6_ANISI</name>
<evidence type="ECO:0000313" key="3">
    <source>
        <dbReference type="Proteomes" id="UP000267096"/>
    </source>
</evidence>
<dbReference type="OrthoDB" id="5866024at2759"/>
<evidence type="ECO:0000313" key="2">
    <source>
        <dbReference type="EMBL" id="VDK67812.1"/>
    </source>
</evidence>
<dbReference type="InterPro" id="IPR057131">
    <property type="entry name" value="Fn3_nem"/>
</dbReference>
<keyword evidence="3" id="KW-1185">Reference proteome</keyword>
<protein>
    <submittedName>
        <fullName evidence="4">Fibronectin type-III domain-containing protein</fullName>
    </submittedName>
</protein>
<dbReference type="Proteomes" id="UP000267096">
    <property type="component" value="Unassembled WGS sequence"/>
</dbReference>
<reference evidence="4" key="1">
    <citation type="submission" date="2017-02" db="UniProtKB">
        <authorList>
            <consortium name="WormBaseParasite"/>
        </authorList>
    </citation>
    <scope>IDENTIFICATION</scope>
</reference>